<dbReference type="InterPro" id="IPR014036">
    <property type="entry name" value="DeoR-like_C"/>
</dbReference>
<dbReference type="InterPro" id="IPR037171">
    <property type="entry name" value="NagB/RpiA_transferase-like"/>
</dbReference>
<keyword evidence="4" id="KW-0804">Transcription</keyword>
<evidence type="ECO:0000259" key="5">
    <source>
        <dbReference type="PROSITE" id="PS51000"/>
    </source>
</evidence>
<dbReference type="Pfam" id="PF00455">
    <property type="entry name" value="DeoRC"/>
    <property type="match status" value="1"/>
</dbReference>
<accession>A0ABV6RX17</accession>
<dbReference type="PRINTS" id="PR00037">
    <property type="entry name" value="HTHLACR"/>
</dbReference>
<evidence type="ECO:0000256" key="1">
    <source>
        <dbReference type="ARBA" id="ARBA00022491"/>
    </source>
</evidence>
<evidence type="ECO:0000256" key="4">
    <source>
        <dbReference type="ARBA" id="ARBA00023163"/>
    </source>
</evidence>
<dbReference type="SMART" id="SM01134">
    <property type="entry name" value="DeoRC"/>
    <property type="match status" value="1"/>
</dbReference>
<dbReference type="PANTHER" id="PTHR30363:SF4">
    <property type="entry name" value="GLYCEROL-3-PHOSPHATE REGULON REPRESSOR"/>
    <property type="match status" value="1"/>
</dbReference>
<dbReference type="InterPro" id="IPR050313">
    <property type="entry name" value="Carb_Metab_HTH_regulators"/>
</dbReference>
<dbReference type="SMART" id="SM00420">
    <property type="entry name" value="HTH_DEOR"/>
    <property type="match status" value="1"/>
</dbReference>
<keyword evidence="7" id="KW-1185">Reference proteome</keyword>
<evidence type="ECO:0000313" key="7">
    <source>
        <dbReference type="Proteomes" id="UP001589896"/>
    </source>
</evidence>
<keyword evidence="3 6" id="KW-0238">DNA-binding</keyword>
<dbReference type="InterPro" id="IPR018356">
    <property type="entry name" value="Tscrpt_reg_HTH_DeoR_CS"/>
</dbReference>
<name>A0ABV6RX17_9GAMM</name>
<dbReference type="RefSeq" id="WP_386673468.1">
    <property type="nucleotide sequence ID" value="NZ_JBHLTG010000007.1"/>
</dbReference>
<dbReference type="SUPFAM" id="SSF100950">
    <property type="entry name" value="NagB/RpiA/CoA transferase-like"/>
    <property type="match status" value="1"/>
</dbReference>
<reference evidence="6 7" key="1">
    <citation type="submission" date="2024-09" db="EMBL/GenBank/DDBJ databases">
        <authorList>
            <person name="Sun Q."/>
            <person name="Mori K."/>
        </authorList>
    </citation>
    <scope>NUCLEOTIDE SEQUENCE [LARGE SCALE GENOMIC DNA]</scope>
    <source>
        <strain evidence="6 7">KCTC 23076</strain>
    </source>
</reference>
<keyword evidence="2" id="KW-0805">Transcription regulation</keyword>
<organism evidence="6 7">
    <name type="scientific">Lysobacter korlensis</name>
    <dbReference type="NCBI Taxonomy" id="553636"/>
    <lineage>
        <taxon>Bacteria</taxon>
        <taxon>Pseudomonadati</taxon>
        <taxon>Pseudomonadota</taxon>
        <taxon>Gammaproteobacteria</taxon>
        <taxon>Lysobacterales</taxon>
        <taxon>Lysobacteraceae</taxon>
        <taxon>Lysobacter</taxon>
    </lineage>
</organism>
<dbReference type="PANTHER" id="PTHR30363">
    <property type="entry name" value="HTH-TYPE TRANSCRIPTIONAL REGULATOR SRLR-RELATED"/>
    <property type="match status" value="1"/>
</dbReference>
<dbReference type="InterPro" id="IPR036388">
    <property type="entry name" value="WH-like_DNA-bd_sf"/>
</dbReference>
<dbReference type="PROSITE" id="PS51000">
    <property type="entry name" value="HTH_DEOR_2"/>
    <property type="match status" value="1"/>
</dbReference>
<dbReference type="EMBL" id="JBHLTG010000007">
    <property type="protein sequence ID" value="MFC0681129.1"/>
    <property type="molecule type" value="Genomic_DNA"/>
</dbReference>
<keyword evidence="1" id="KW-0678">Repressor</keyword>
<feature type="domain" description="HTH deoR-type" evidence="5">
    <location>
        <begin position="6"/>
        <end position="61"/>
    </location>
</feature>
<evidence type="ECO:0000313" key="6">
    <source>
        <dbReference type="EMBL" id="MFC0681129.1"/>
    </source>
</evidence>
<dbReference type="SUPFAM" id="SSF46785">
    <property type="entry name" value="Winged helix' DNA-binding domain"/>
    <property type="match status" value="1"/>
</dbReference>
<comment type="caution">
    <text evidence="6">The sequence shown here is derived from an EMBL/GenBank/DDBJ whole genome shotgun (WGS) entry which is preliminary data.</text>
</comment>
<dbReference type="GO" id="GO:0003677">
    <property type="term" value="F:DNA binding"/>
    <property type="evidence" value="ECO:0007669"/>
    <property type="project" value="UniProtKB-KW"/>
</dbReference>
<dbReference type="Pfam" id="PF08220">
    <property type="entry name" value="HTH_DeoR"/>
    <property type="match status" value="1"/>
</dbReference>
<dbReference type="InterPro" id="IPR001034">
    <property type="entry name" value="DeoR_HTH"/>
</dbReference>
<gene>
    <name evidence="6" type="ORF">ACFFGH_25145</name>
</gene>
<dbReference type="InterPro" id="IPR036390">
    <property type="entry name" value="WH_DNA-bd_sf"/>
</dbReference>
<dbReference type="PROSITE" id="PS00894">
    <property type="entry name" value="HTH_DEOR_1"/>
    <property type="match status" value="1"/>
</dbReference>
<sequence length="260" mass="27151">MRYTEAPARRAELLRRLQTDGYVSCAQLAGELGVSEMTIRRDIRQLQVEGLARRVVGGARLAEAGRVPFERRNREGTAEKRAIVAACVPQLVGASTIALDAGTTVAPLAALVPPGTTIVSHSVPVITACTLRDDIELLGLGGIYQPDTRAFAGPTTRAELESLAVDVAVLSATAVDDTSVRCASVLDADIKRAMAASARRTILLVDHAKLGARASIRIGPLSLVDTIITGAGAQPADLARLRDAGVEVLVADASEVASIS</sequence>
<dbReference type="Gene3D" id="1.10.10.10">
    <property type="entry name" value="Winged helix-like DNA-binding domain superfamily/Winged helix DNA-binding domain"/>
    <property type="match status" value="1"/>
</dbReference>
<proteinExistence type="predicted"/>
<protein>
    <submittedName>
        <fullName evidence="6">DeoR/GlpR family DNA-binding transcription regulator</fullName>
    </submittedName>
</protein>
<dbReference type="Proteomes" id="UP001589896">
    <property type="component" value="Unassembled WGS sequence"/>
</dbReference>
<evidence type="ECO:0000256" key="3">
    <source>
        <dbReference type="ARBA" id="ARBA00023125"/>
    </source>
</evidence>
<evidence type="ECO:0000256" key="2">
    <source>
        <dbReference type="ARBA" id="ARBA00023015"/>
    </source>
</evidence>